<keyword evidence="3" id="KW-1185">Reference proteome</keyword>
<sequence length="106" mass="11038">MANVASTIPTNTKSNDVSVDDLSKQIATLRKDLSNLTSSVAEYGRAKTDDLKTGAMVKGSEAVDEVTARAREAQAQANQFITTQPGLALGLAAGAGFLVGLLTSRR</sequence>
<gene>
    <name evidence="2" type="ORF">FGK64_14915</name>
</gene>
<reference evidence="2 3" key="1">
    <citation type="submission" date="2019-05" db="EMBL/GenBank/DDBJ databases">
        <title>Marivita sp. nov. isolated from sea sediment.</title>
        <authorList>
            <person name="Kim W."/>
        </authorList>
    </citation>
    <scope>NUCLEOTIDE SEQUENCE [LARGE SCALE GENOMIC DNA]</scope>
    <source>
        <strain evidence="2 3">CAU 1492</strain>
    </source>
</reference>
<feature type="transmembrane region" description="Helical" evidence="1">
    <location>
        <begin position="86"/>
        <end position="104"/>
    </location>
</feature>
<dbReference type="RefSeq" id="WP_138864631.1">
    <property type="nucleotide sequence ID" value="NZ_VCPC01000003.1"/>
</dbReference>
<accession>A0ABY2X7W5</accession>
<evidence type="ECO:0000313" key="2">
    <source>
        <dbReference type="EMBL" id="TMV11566.1"/>
    </source>
</evidence>
<keyword evidence="1" id="KW-1133">Transmembrane helix</keyword>
<comment type="caution">
    <text evidence="2">The sequence shown here is derived from an EMBL/GenBank/DDBJ whole genome shotgun (WGS) entry which is preliminary data.</text>
</comment>
<evidence type="ECO:0000313" key="3">
    <source>
        <dbReference type="Proteomes" id="UP001191082"/>
    </source>
</evidence>
<dbReference type="EMBL" id="VCPC01000003">
    <property type="protein sequence ID" value="TMV11566.1"/>
    <property type="molecule type" value="Genomic_DNA"/>
</dbReference>
<dbReference type="Proteomes" id="UP001191082">
    <property type="component" value="Unassembled WGS sequence"/>
</dbReference>
<organism evidence="2 3">
    <name type="scientific">Arenibacterium halophilum</name>
    <dbReference type="NCBI Taxonomy" id="2583821"/>
    <lineage>
        <taxon>Bacteria</taxon>
        <taxon>Pseudomonadati</taxon>
        <taxon>Pseudomonadota</taxon>
        <taxon>Alphaproteobacteria</taxon>
        <taxon>Rhodobacterales</taxon>
        <taxon>Paracoccaceae</taxon>
        <taxon>Arenibacterium</taxon>
    </lineage>
</organism>
<name>A0ABY2X7W5_9RHOB</name>
<protein>
    <submittedName>
        <fullName evidence="2">DUF883 family protein</fullName>
    </submittedName>
</protein>
<evidence type="ECO:0000256" key="1">
    <source>
        <dbReference type="SAM" id="Phobius"/>
    </source>
</evidence>
<keyword evidence="1" id="KW-0472">Membrane</keyword>
<keyword evidence="1" id="KW-0812">Transmembrane</keyword>
<proteinExistence type="predicted"/>